<dbReference type="Gene3D" id="3.10.580.10">
    <property type="entry name" value="CBS-domain"/>
    <property type="match status" value="1"/>
</dbReference>
<evidence type="ECO:0000256" key="1">
    <source>
        <dbReference type="PROSITE-ProRule" id="PRU00703"/>
    </source>
</evidence>
<dbReference type="PROSITE" id="PS51371">
    <property type="entry name" value="CBS"/>
    <property type="match status" value="1"/>
</dbReference>
<dbReference type="CDD" id="cd06426">
    <property type="entry name" value="NTP_transferase_like_2"/>
    <property type="match status" value="1"/>
</dbReference>
<keyword evidence="1" id="KW-0129">CBS domain</keyword>
<feature type="domain" description="CBS" evidence="2">
    <location>
        <begin position="7"/>
        <end position="66"/>
    </location>
</feature>
<dbReference type="InterPro" id="IPR005835">
    <property type="entry name" value="NTP_transferase_dom"/>
</dbReference>
<dbReference type="InterPro" id="IPR029044">
    <property type="entry name" value="Nucleotide-diphossugar_trans"/>
</dbReference>
<dbReference type="Pfam" id="PF00571">
    <property type="entry name" value="CBS"/>
    <property type="match status" value="1"/>
</dbReference>
<evidence type="ECO:0000313" key="4">
    <source>
        <dbReference type="Proteomes" id="UP000199064"/>
    </source>
</evidence>
<gene>
    <name evidence="3" type="ORF">SAMN05216452_3344</name>
</gene>
<keyword evidence="4" id="KW-1185">Reference proteome</keyword>
<dbReference type="PANTHER" id="PTHR22572">
    <property type="entry name" value="SUGAR-1-PHOSPHATE GUANYL TRANSFERASE"/>
    <property type="match status" value="1"/>
</dbReference>
<dbReference type="InterPro" id="IPR046342">
    <property type="entry name" value="CBS_dom_sf"/>
</dbReference>
<dbReference type="InterPro" id="IPR000644">
    <property type="entry name" value="CBS_dom"/>
</dbReference>
<dbReference type="EMBL" id="FNSL01000001">
    <property type="protein sequence ID" value="SEB83083.1"/>
    <property type="molecule type" value="Genomic_DNA"/>
</dbReference>
<dbReference type="Pfam" id="PF00483">
    <property type="entry name" value="NTP_transferase"/>
    <property type="match status" value="1"/>
</dbReference>
<dbReference type="Proteomes" id="UP000199064">
    <property type="component" value="Unassembled WGS sequence"/>
</dbReference>
<protein>
    <submittedName>
        <fullName evidence="3">CBS domain-containing protein</fullName>
    </submittedName>
</protein>
<accession>A0A1H4MJG2</accession>
<dbReference type="AlphaFoldDB" id="A0A1H4MJG2"/>
<sequence>MRLATYLGRDLENLCARESHTLREVMGIMNRAGLRLVPILRDSSDDFVGVIADGDLRRYLAAEGDLTAPVKVAMNHSPVLLDDEISTGQVRSFMLRRGIEHAPRVRDGKLEAFHVLWPTSSPQELTAVIMTGGLGTRLAPLTEKTPKPLLPIAGKPILSHIIEHLRDQGITRFILSVNYLADMIVDHYGDGSDLNVTIDYTHETMRMGTGGALGLIDVDTLSDPFICLNGDILNDIDVNALQSQHRENTWDATMVVRDHHYVVPYGVVEVDPSKNFVGAKEKPTMSFKINAGIYMLSKSVLSVVPRNIFYDLPMLFHDLQERGMRVGTYTHSGRWIDIGTMSELTRARNIYEGKEA</sequence>
<proteinExistence type="predicted"/>
<dbReference type="InterPro" id="IPR050486">
    <property type="entry name" value="Mannose-1P_guanyltransferase"/>
</dbReference>
<organism evidence="3 4">
    <name type="scientific">Nitratireductor aquibiodomus</name>
    <dbReference type="NCBI Taxonomy" id="204799"/>
    <lineage>
        <taxon>Bacteria</taxon>
        <taxon>Pseudomonadati</taxon>
        <taxon>Pseudomonadota</taxon>
        <taxon>Alphaproteobacteria</taxon>
        <taxon>Hyphomicrobiales</taxon>
        <taxon>Phyllobacteriaceae</taxon>
        <taxon>Nitratireductor</taxon>
    </lineage>
</organism>
<dbReference type="SUPFAM" id="SSF53448">
    <property type="entry name" value="Nucleotide-diphospho-sugar transferases"/>
    <property type="match status" value="1"/>
</dbReference>
<evidence type="ECO:0000313" key="3">
    <source>
        <dbReference type="EMBL" id="SEB83083.1"/>
    </source>
</evidence>
<dbReference type="RefSeq" id="WP_090329529.1">
    <property type="nucleotide sequence ID" value="NZ_FNSL01000001.1"/>
</dbReference>
<dbReference type="Gene3D" id="3.90.550.10">
    <property type="entry name" value="Spore Coat Polysaccharide Biosynthesis Protein SpsA, Chain A"/>
    <property type="match status" value="1"/>
</dbReference>
<evidence type="ECO:0000259" key="2">
    <source>
        <dbReference type="PROSITE" id="PS51371"/>
    </source>
</evidence>
<reference evidence="4" key="1">
    <citation type="submission" date="2016-10" db="EMBL/GenBank/DDBJ databases">
        <authorList>
            <person name="Varghese N."/>
            <person name="Submissions S."/>
        </authorList>
    </citation>
    <scope>NUCLEOTIDE SEQUENCE [LARGE SCALE GENOMIC DNA]</scope>
    <source>
        <strain evidence="4">ES.061</strain>
    </source>
</reference>
<name>A0A1H4MJG2_9HYPH</name>
<dbReference type="SUPFAM" id="SSF54631">
    <property type="entry name" value="CBS-domain pair"/>
    <property type="match status" value="1"/>
</dbReference>